<keyword evidence="2" id="KW-1185">Reference proteome</keyword>
<gene>
    <name evidence="1" type="ORF">ATO7_12118</name>
</gene>
<sequence length="119" mass="13081">MAEDAALAETKIARALGMSFRTWRRIVREDADAKALWAEALAIERDAVLGRMYQYAIEGDVQAAKFMLAARHGLREQGAGGEDGRSSVTINLPGALTSKQYERLIQPADPLELEAPDHE</sequence>
<evidence type="ECO:0000313" key="1">
    <source>
        <dbReference type="EMBL" id="ORE86039.1"/>
    </source>
</evidence>
<proteinExistence type="predicted"/>
<reference evidence="1 2" key="1">
    <citation type="submission" date="2013-04" db="EMBL/GenBank/DDBJ databases">
        <title>Oceanococcus atlanticus 22II-S10r2 Genome Sequencing.</title>
        <authorList>
            <person name="Lai Q."/>
            <person name="Li G."/>
            <person name="Shao Z."/>
        </authorList>
    </citation>
    <scope>NUCLEOTIDE SEQUENCE [LARGE SCALE GENOMIC DNA]</scope>
    <source>
        <strain evidence="1 2">22II-S10r2</strain>
    </source>
</reference>
<protein>
    <submittedName>
        <fullName evidence="1">Uncharacterized protein</fullName>
    </submittedName>
</protein>
<organism evidence="1 2">
    <name type="scientific">Oceanococcus atlanticus</name>
    <dbReference type="NCBI Taxonomy" id="1317117"/>
    <lineage>
        <taxon>Bacteria</taxon>
        <taxon>Pseudomonadati</taxon>
        <taxon>Pseudomonadota</taxon>
        <taxon>Gammaproteobacteria</taxon>
        <taxon>Chromatiales</taxon>
        <taxon>Oceanococcaceae</taxon>
        <taxon>Oceanococcus</taxon>
    </lineage>
</organism>
<accession>A0A1Y1SBN2</accession>
<comment type="caution">
    <text evidence="1">The sequence shown here is derived from an EMBL/GenBank/DDBJ whole genome shotgun (WGS) entry which is preliminary data.</text>
</comment>
<evidence type="ECO:0000313" key="2">
    <source>
        <dbReference type="Proteomes" id="UP000192342"/>
    </source>
</evidence>
<dbReference type="AlphaFoldDB" id="A0A1Y1SBN2"/>
<name>A0A1Y1SBN2_9GAMM</name>
<dbReference type="STRING" id="1317117.ATO7_12118"/>
<dbReference type="Proteomes" id="UP000192342">
    <property type="component" value="Unassembled WGS sequence"/>
</dbReference>
<dbReference type="EMBL" id="AQQV01000003">
    <property type="protein sequence ID" value="ORE86039.1"/>
    <property type="molecule type" value="Genomic_DNA"/>
</dbReference>